<sequence length="204" mass="22881">MQKLEPSRKAETLLKDLNALESLPHQASDDKNRAIKHIISTFFPSLSRLKTDTGLNLYFGRQVRKAVQIPCVWSHHTGYTPILAYVSRSQLAARRNNRLLPANTDRDPYIIAILLAMAQAHFYDEPVSRPPSHSGRQLNCTPTPFRDITVQVITHDSHSDAAKLVVYTAVVTATFLTRFMMPHKGPSSRDGSTGMDISYTPVRV</sequence>
<comment type="caution">
    <text evidence="2">The sequence shown here is derived from an EMBL/GenBank/DDBJ whole genome shotgun (WGS) entry which is preliminary data.</text>
</comment>
<name>A0AAN6Q1T5_9PEZI</name>
<feature type="region of interest" description="Disordered" evidence="1">
    <location>
        <begin position="185"/>
        <end position="204"/>
    </location>
</feature>
<gene>
    <name evidence="2" type="ORF">N658DRAFT_496497</name>
</gene>
<reference evidence="2" key="2">
    <citation type="submission" date="2023-05" db="EMBL/GenBank/DDBJ databases">
        <authorList>
            <consortium name="Lawrence Berkeley National Laboratory"/>
            <person name="Steindorff A."/>
            <person name="Hensen N."/>
            <person name="Bonometti L."/>
            <person name="Westerberg I."/>
            <person name="Brannstrom I.O."/>
            <person name="Guillou S."/>
            <person name="Cros-Aarteil S."/>
            <person name="Calhoun S."/>
            <person name="Haridas S."/>
            <person name="Kuo A."/>
            <person name="Mondo S."/>
            <person name="Pangilinan J."/>
            <person name="Riley R."/>
            <person name="Labutti K."/>
            <person name="Andreopoulos B."/>
            <person name="Lipzen A."/>
            <person name="Chen C."/>
            <person name="Yanf M."/>
            <person name="Daum C."/>
            <person name="Ng V."/>
            <person name="Clum A."/>
            <person name="Ohm R."/>
            <person name="Martin F."/>
            <person name="Silar P."/>
            <person name="Natvig D."/>
            <person name="Lalanne C."/>
            <person name="Gautier V."/>
            <person name="Ament-Velasquez S.L."/>
            <person name="Kruys A."/>
            <person name="Hutchinson M.I."/>
            <person name="Powell A.J."/>
            <person name="Barry K."/>
            <person name="Miller A.N."/>
            <person name="Grigoriev I.V."/>
            <person name="Debuchy R."/>
            <person name="Gladieux P."/>
            <person name="Thoren M.H."/>
            <person name="Johannesson H."/>
        </authorList>
    </citation>
    <scope>NUCLEOTIDE SEQUENCE</scope>
    <source>
        <strain evidence="2">CBS 757.83</strain>
    </source>
</reference>
<dbReference type="AlphaFoldDB" id="A0AAN6Q1T5"/>
<accession>A0AAN6Q1T5</accession>
<organism evidence="2 3">
    <name type="scientific">Parathielavia hyrcaniae</name>
    <dbReference type="NCBI Taxonomy" id="113614"/>
    <lineage>
        <taxon>Eukaryota</taxon>
        <taxon>Fungi</taxon>
        <taxon>Dikarya</taxon>
        <taxon>Ascomycota</taxon>
        <taxon>Pezizomycotina</taxon>
        <taxon>Sordariomycetes</taxon>
        <taxon>Sordariomycetidae</taxon>
        <taxon>Sordariales</taxon>
        <taxon>Chaetomiaceae</taxon>
        <taxon>Parathielavia</taxon>
    </lineage>
</organism>
<dbReference type="Proteomes" id="UP001305647">
    <property type="component" value="Unassembled WGS sequence"/>
</dbReference>
<feature type="non-terminal residue" evidence="2">
    <location>
        <position position="204"/>
    </location>
</feature>
<reference evidence="2" key="1">
    <citation type="journal article" date="2023" name="Mol. Phylogenet. Evol.">
        <title>Genome-scale phylogeny and comparative genomics of the fungal order Sordariales.</title>
        <authorList>
            <person name="Hensen N."/>
            <person name="Bonometti L."/>
            <person name="Westerberg I."/>
            <person name="Brannstrom I.O."/>
            <person name="Guillou S."/>
            <person name="Cros-Aarteil S."/>
            <person name="Calhoun S."/>
            <person name="Haridas S."/>
            <person name="Kuo A."/>
            <person name="Mondo S."/>
            <person name="Pangilinan J."/>
            <person name="Riley R."/>
            <person name="LaButti K."/>
            <person name="Andreopoulos B."/>
            <person name="Lipzen A."/>
            <person name="Chen C."/>
            <person name="Yan M."/>
            <person name="Daum C."/>
            <person name="Ng V."/>
            <person name="Clum A."/>
            <person name="Steindorff A."/>
            <person name="Ohm R.A."/>
            <person name="Martin F."/>
            <person name="Silar P."/>
            <person name="Natvig D.O."/>
            <person name="Lalanne C."/>
            <person name="Gautier V."/>
            <person name="Ament-Velasquez S.L."/>
            <person name="Kruys A."/>
            <person name="Hutchinson M.I."/>
            <person name="Powell A.J."/>
            <person name="Barry K."/>
            <person name="Miller A.N."/>
            <person name="Grigoriev I.V."/>
            <person name="Debuchy R."/>
            <person name="Gladieux P."/>
            <person name="Hiltunen Thoren M."/>
            <person name="Johannesson H."/>
        </authorList>
    </citation>
    <scope>NUCLEOTIDE SEQUENCE</scope>
    <source>
        <strain evidence="2">CBS 757.83</strain>
    </source>
</reference>
<proteinExistence type="predicted"/>
<dbReference type="EMBL" id="MU863636">
    <property type="protein sequence ID" value="KAK4101196.1"/>
    <property type="molecule type" value="Genomic_DNA"/>
</dbReference>
<evidence type="ECO:0000256" key="1">
    <source>
        <dbReference type="SAM" id="MobiDB-lite"/>
    </source>
</evidence>
<evidence type="ECO:0000313" key="2">
    <source>
        <dbReference type="EMBL" id="KAK4101196.1"/>
    </source>
</evidence>
<evidence type="ECO:0000313" key="3">
    <source>
        <dbReference type="Proteomes" id="UP001305647"/>
    </source>
</evidence>
<keyword evidence="3" id="KW-1185">Reference proteome</keyword>
<protein>
    <submittedName>
        <fullName evidence="2">Uncharacterized protein</fullName>
    </submittedName>
</protein>